<organism evidence="2 3">
    <name type="scientific">Aspergillus calidoustus</name>
    <dbReference type="NCBI Taxonomy" id="454130"/>
    <lineage>
        <taxon>Eukaryota</taxon>
        <taxon>Fungi</taxon>
        <taxon>Dikarya</taxon>
        <taxon>Ascomycota</taxon>
        <taxon>Pezizomycotina</taxon>
        <taxon>Eurotiomycetes</taxon>
        <taxon>Eurotiomycetidae</taxon>
        <taxon>Eurotiales</taxon>
        <taxon>Aspergillaceae</taxon>
        <taxon>Aspergillus</taxon>
        <taxon>Aspergillus subgen. Nidulantes</taxon>
    </lineage>
</organism>
<feature type="transmembrane region" description="Helical" evidence="1">
    <location>
        <begin position="7"/>
        <end position="28"/>
    </location>
</feature>
<dbReference type="InterPro" id="IPR021986">
    <property type="entry name" value="Spherulin4"/>
</dbReference>
<gene>
    <name evidence="2" type="ORF">ASPCAL14882</name>
</gene>
<proteinExistence type="predicted"/>
<reference evidence="3" key="1">
    <citation type="journal article" date="2016" name="Genome Announc.">
        <title>Draft genome sequences of fungus Aspergillus calidoustus.</title>
        <authorList>
            <person name="Horn F."/>
            <person name="Linde J."/>
            <person name="Mattern D.J."/>
            <person name="Walther G."/>
            <person name="Guthke R."/>
            <person name="Scherlach K."/>
            <person name="Martin K."/>
            <person name="Brakhage A.A."/>
            <person name="Petzke L."/>
            <person name="Valiante V."/>
        </authorList>
    </citation>
    <scope>NUCLEOTIDE SEQUENCE [LARGE SCALE GENOMIC DNA]</scope>
    <source>
        <strain evidence="3">SF006504</strain>
    </source>
</reference>
<keyword evidence="1" id="KW-0472">Membrane</keyword>
<dbReference type="InterPro" id="IPR039261">
    <property type="entry name" value="FNR_nucleotide-bd"/>
</dbReference>
<keyword evidence="3" id="KW-1185">Reference proteome</keyword>
<accession>A0A0U5CKK2</accession>
<dbReference type="AlphaFoldDB" id="A0A0U5CKK2"/>
<dbReference type="Gene3D" id="3.40.50.80">
    <property type="entry name" value="Nucleotide-binding domain of ferredoxin-NADP reductase (FNR) module"/>
    <property type="match status" value="1"/>
</dbReference>
<evidence type="ECO:0000313" key="2">
    <source>
        <dbReference type="EMBL" id="CEL11786.1"/>
    </source>
</evidence>
<dbReference type="STRING" id="454130.A0A0U5CKK2"/>
<dbReference type="EMBL" id="CDMC01000031">
    <property type="protein sequence ID" value="CEL11786.1"/>
    <property type="molecule type" value="Genomic_DNA"/>
</dbReference>
<protein>
    <submittedName>
        <fullName evidence="2">Uncharacterized protein</fullName>
    </submittedName>
</protein>
<dbReference type="Proteomes" id="UP000054771">
    <property type="component" value="Unassembled WGS sequence"/>
</dbReference>
<name>A0A0U5CKK2_ASPCI</name>
<dbReference type="OrthoDB" id="4506729at2759"/>
<evidence type="ECO:0000256" key="1">
    <source>
        <dbReference type="SAM" id="Phobius"/>
    </source>
</evidence>
<keyword evidence="1" id="KW-0812">Transmembrane</keyword>
<sequence>MPSITHYLTATFAGVAAVSATGVILPLYTWPSDGAWDLVYDALAAYPEVDFYVIVNQNSGPGDAYVLYRSLSRIRIHHRPLNPKQLRQRTYHRPGLARFGIVLLIVEDIGITRVFSFIQTLVLASEQHRAMIRKLIVVWQMEDPDNRRWVNMQHLLDLDRQEFKILRFVLYYRRNRKNEPSRNPGTRVRFMEGSIDVAQTIRTYLNTRRGSMLVGVCARQSIRNQVKAIVQPNLSDDLRLLDLDVEPCHQWWNTDTMVADTTEQSRNHVQWIASRIAEGRGHSR</sequence>
<dbReference type="Pfam" id="PF12138">
    <property type="entry name" value="Spherulin4"/>
    <property type="match status" value="1"/>
</dbReference>
<evidence type="ECO:0000313" key="3">
    <source>
        <dbReference type="Proteomes" id="UP000054771"/>
    </source>
</evidence>
<keyword evidence="1" id="KW-1133">Transmembrane helix</keyword>